<evidence type="ECO:0000259" key="2">
    <source>
        <dbReference type="Pfam" id="PF20248"/>
    </source>
</evidence>
<gene>
    <name evidence="3" type="ORF">EDD29_5186</name>
</gene>
<proteinExistence type="predicted"/>
<protein>
    <recommendedName>
        <fullName evidence="2">DUF6603 domain-containing protein</fullName>
    </recommendedName>
</protein>
<feature type="domain" description="DUF6603" evidence="2">
    <location>
        <begin position="408"/>
        <end position="966"/>
    </location>
</feature>
<dbReference type="AlphaFoldDB" id="A0A3N1D218"/>
<feature type="region of interest" description="Disordered" evidence="1">
    <location>
        <begin position="196"/>
        <end position="219"/>
    </location>
</feature>
<dbReference type="Proteomes" id="UP000272400">
    <property type="component" value="Unassembled WGS sequence"/>
</dbReference>
<reference evidence="3 4" key="1">
    <citation type="submission" date="2018-11" db="EMBL/GenBank/DDBJ databases">
        <title>Sequencing the genomes of 1000 actinobacteria strains.</title>
        <authorList>
            <person name="Klenk H.-P."/>
        </authorList>
    </citation>
    <scope>NUCLEOTIDE SEQUENCE [LARGE SCALE GENOMIC DNA]</scope>
    <source>
        <strain evidence="3 4">DSM 44254</strain>
    </source>
</reference>
<dbReference type="Pfam" id="PF20248">
    <property type="entry name" value="DUF6603"/>
    <property type="match status" value="1"/>
</dbReference>
<keyword evidence="4" id="KW-1185">Reference proteome</keyword>
<accession>A0A3N1D218</accession>
<evidence type="ECO:0000313" key="3">
    <source>
        <dbReference type="EMBL" id="ROO87573.1"/>
    </source>
</evidence>
<evidence type="ECO:0000313" key="4">
    <source>
        <dbReference type="Proteomes" id="UP000272400"/>
    </source>
</evidence>
<dbReference type="EMBL" id="RJKE01000001">
    <property type="protein sequence ID" value="ROO87573.1"/>
    <property type="molecule type" value="Genomic_DNA"/>
</dbReference>
<dbReference type="InterPro" id="IPR046538">
    <property type="entry name" value="DUF6603"/>
</dbReference>
<evidence type="ECO:0000256" key="1">
    <source>
        <dbReference type="SAM" id="MobiDB-lite"/>
    </source>
</evidence>
<dbReference type="RefSeq" id="WP_123666839.1">
    <property type="nucleotide sequence ID" value="NZ_RJKE01000001.1"/>
</dbReference>
<comment type="caution">
    <text evidence="3">The sequence shown here is derived from an EMBL/GenBank/DDBJ whole genome shotgun (WGS) entry which is preliminary data.</text>
</comment>
<dbReference type="OrthoDB" id="535891at2"/>
<organism evidence="3 4">
    <name type="scientific">Actinocorallia herbida</name>
    <dbReference type="NCBI Taxonomy" id="58109"/>
    <lineage>
        <taxon>Bacteria</taxon>
        <taxon>Bacillati</taxon>
        <taxon>Actinomycetota</taxon>
        <taxon>Actinomycetes</taxon>
        <taxon>Streptosporangiales</taxon>
        <taxon>Thermomonosporaceae</taxon>
        <taxon>Actinocorallia</taxon>
    </lineage>
</organism>
<sequence length="1102" mass="111626">MSLAEELAALVAPLIDALAGPDGADALLRELGVVTAPAAPPAVPEQLAALATTAQTTVDALLALDDETVPAAERTAGLVTNLAALADAFADLADLDESAVADLAAPFDAPALWSFLADALPGYLLTRWLRDRHGTAYELMRLVGVVSAADGAPPGFDLDRLAAALSDAAPWAEALADPGALAGPLRRRLDAGGVTAAPPAWPVGGPEGEAEAEAPAPGGERVTLSLPGSRPGVLGLTGAFEAVDTVDGPGLAITVEGLDRVPGGIDLGGGWSVAADGGPGPGGAVLGAGWAEPLDGEAALDSAAVELAGRPPVPWALIGEPGATRVELAALTLGLGGDSLISAPSVVFEAGTDGLRLVIVPGDGDSFLASLLGGDIVVELALSGRWSSADGLGIDGAAGLTVRIATSITLGPLTISGLTIALSVGGGVIALVFTTEIGGHVGPLSASVHGMGLRVELLDGDAGGPGTIRLGPVGLAFGFEPPDGACLNLELETVKGGGCLFFDREPGRYAGVIELEMLGVGICAIVIIDTEALPSGEWSMFFALFIDLPAIQLGFGFALTGVGGLAGINRDLDSDALAAAVRSGGMDTVLFPANPVEDAPQVIAELSAIFPAEQDRHVFGPVVRLAWGTPPLIEAELGIVLSLPDPITIGLIGSVTSILPSADTDLVALNLDIGGGIDAAAGTLWIDAELHDSHIVFFALTGGMAVRSGFAGRPSFLMALGGFHPGFDAPDDFPALAPLSLAISAAPVLDIGFSCYLAITSNSVQFGSTFHLSAQVAGFGVEGGASFDALVEFSPFLLSTRLGWYVVVRAAGVDLAGVWLEASVEGPNPWLVVGTASFKFLGFEEHVRIDERIGSRQPESAVAPVELLEELTAALATEAAWSTVAGTSPGVVVAGTEPRPDELVVLPDGVVTVAQRVVPLGVRLDKAGDAPLGVHDTFTVEPGAAALTGSGAVHDWFAPGYFFELAAGDRLSSPSFERLQAGIEFGGGEIVAGTARPGTLEFEEILRDPELGEDRVDLGVVDMAGDVRSGVLTMTADGDATRGGFQIAADPEQATIQGPAYAVVHRDTGAVQGRAATWSAAHQSEVGRRTSTVVVPSWEAPP</sequence>
<name>A0A3N1D218_9ACTN</name>